<evidence type="ECO:0000256" key="2">
    <source>
        <dbReference type="ARBA" id="ARBA00023125"/>
    </source>
</evidence>
<dbReference type="GO" id="GO:0000976">
    <property type="term" value="F:transcription cis-regulatory region binding"/>
    <property type="evidence" value="ECO:0007669"/>
    <property type="project" value="TreeGrafter"/>
</dbReference>
<dbReference type="InterPro" id="IPR023772">
    <property type="entry name" value="DNA-bd_HTH_TetR-type_CS"/>
</dbReference>
<evidence type="ECO:0000256" key="3">
    <source>
        <dbReference type="ARBA" id="ARBA00023163"/>
    </source>
</evidence>
<evidence type="ECO:0000259" key="6">
    <source>
        <dbReference type="PROSITE" id="PS50977"/>
    </source>
</evidence>
<proteinExistence type="predicted"/>
<feature type="region of interest" description="Disordered" evidence="5">
    <location>
        <begin position="1"/>
        <end position="21"/>
    </location>
</feature>
<evidence type="ECO:0000256" key="5">
    <source>
        <dbReference type="SAM" id="MobiDB-lite"/>
    </source>
</evidence>
<keyword evidence="1" id="KW-0805">Transcription regulation</keyword>
<keyword evidence="2 4" id="KW-0238">DNA-binding</keyword>
<evidence type="ECO:0000256" key="4">
    <source>
        <dbReference type="PROSITE-ProRule" id="PRU00335"/>
    </source>
</evidence>
<feature type="compositionally biased region" description="Basic and acidic residues" evidence="5">
    <location>
        <begin position="1"/>
        <end position="10"/>
    </location>
</feature>
<dbReference type="SUPFAM" id="SSF46689">
    <property type="entry name" value="Homeodomain-like"/>
    <property type="match status" value="1"/>
</dbReference>
<dbReference type="InterPro" id="IPR001647">
    <property type="entry name" value="HTH_TetR"/>
</dbReference>
<accession>A0A5N6MH37</accession>
<dbReference type="EMBL" id="VTFX01000005">
    <property type="protein sequence ID" value="KAD3515198.1"/>
    <property type="molecule type" value="Genomic_DNA"/>
</dbReference>
<comment type="caution">
    <text evidence="7">The sequence shown here is derived from an EMBL/GenBank/DDBJ whole genome shotgun (WGS) entry which is preliminary data.</text>
</comment>
<dbReference type="GO" id="GO:0003700">
    <property type="term" value="F:DNA-binding transcription factor activity"/>
    <property type="evidence" value="ECO:0007669"/>
    <property type="project" value="TreeGrafter"/>
</dbReference>
<organism evidence="7 8">
    <name type="scientific">Arthrobacter yangruifuii</name>
    <dbReference type="NCBI Taxonomy" id="2606616"/>
    <lineage>
        <taxon>Bacteria</taxon>
        <taxon>Bacillati</taxon>
        <taxon>Actinomycetota</taxon>
        <taxon>Actinomycetes</taxon>
        <taxon>Micrococcales</taxon>
        <taxon>Micrococcaceae</taxon>
        <taxon>Arthrobacter</taxon>
    </lineage>
</organism>
<protein>
    <submittedName>
        <fullName evidence="7">TetR family transcriptional regulator</fullName>
    </submittedName>
</protein>
<gene>
    <name evidence="7" type="ORF">GD627_12995</name>
</gene>
<dbReference type="PROSITE" id="PS50977">
    <property type="entry name" value="HTH_TETR_2"/>
    <property type="match status" value="1"/>
</dbReference>
<dbReference type="InterPro" id="IPR050109">
    <property type="entry name" value="HTH-type_TetR-like_transc_reg"/>
</dbReference>
<evidence type="ECO:0000313" key="7">
    <source>
        <dbReference type="EMBL" id="KAD3515198.1"/>
    </source>
</evidence>
<keyword evidence="3" id="KW-0804">Transcription</keyword>
<dbReference type="PANTHER" id="PTHR30055">
    <property type="entry name" value="HTH-TYPE TRANSCRIPTIONAL REGULATOR RUTR"/>
    <property type="match status" value="1"/>
</dbReference>
<dbReference type="Pfam" id="PF00440">
    <property type="entry name" value="TetR_N"/>
    <property type="match status" value="1"/>
</dbReference>
<name>A0A5N6MH37_9MICC</name>
<dbReference type="PANTHER" id="PTHR30055:SF234">
    <property type="entry name" value="HTH-TYPE TRANSCRIPTIONAL REGULATOR BETI"/>
    <property type="match status" value="1"/>
</dbReference>
<evidence type="ECO:0000313" key="8">
    <source>
        <dbReference type="Proteomes" id="UP000326852"/>
    </source>
</evidence>
<dbReference type="Gene3D" id="1.10.10.60">
    <property type="entry name" value="Homeodomain-like"/>
    <property type="match status" value="1"/>
</dbReference>
<reference evidence="7 8" key="1">
    <citation type="submission" date="2019-08" db="EMBL/GenBank/DDBJ databases">
        <title>Arthrobacter sp. nov., isolated from plateau pika and Tibetan wild ass.</title>
        <authorList>
            <person name="Ge Y."/>
        </authorList>
    </citation>
    <scope>NUCLEOTIDE SEQUENCE [LARGE SCALE GENOMIC DNA]</scope>
    <source>
        <strain evidence="7 8">785</strain>
    </source>
</reference>
<feature type="DNA-binding region" description="H-T-H motif" evidence="4">
    <location>
        <begin position="82"/>
        <end position="101"/>
    </location>
</feature>
<dbReference type="Proteomes" id="UP000326852">
    <property type="component" value="Unassembled WGS sequence"/>
</dbReference>
<dbReference type="InterPro" id="IPR009057">
    <property type="entry name" value="Homeodomain-like_sf"/>
</dbReference>
<dbReference type="PRINTS" id="PR00455">
    <property type="entry name" value="HTHTETR"/>
</dbReference>
<sequence length="264" mass="28637">MPPLKRHDGGSRASGRRAGCPAPYRHHRLPLHFVPQGAKLHFVTDSASTDGGLRERKRTATKLAIITAARILTAERGFSGYTVEELCENVGISRRTFFNYFPAKEDAVLGSPADEIPDDLAREFIARGAGSDPGTVSDSLLSDFVDFATEMMDRMVMSRDQMVQLKLAVAAEPRLLEKALRGSREAEDTFAGILSAREGLAPRDPRIQAALTLFTALGQRAGPAFFAPGNTRPYRSILTEAVNAMHEVIASSSPLTSPSPKDSE</sequence>
<dbReference type="AlphaFoldDB" id="A0A5N6MH37"/>
<feature type="domain" description="HTH tetR-type" evidence="6">
    <location>
        <begin position="59"/>
        <end position="119"/>
    </location>
</feature>
<evidence type="ECO:0000256" key="1">
    <source>
        <dbReference type="ARBA" id="ARBA00023015"/>
    </source>
</evidence>
<keyword evidence="8" id="KW-1185">Reference proteome</keyword>
<dbReference type="PROSITE" id="PS01081">
    <property type="entry name" value="HTH_TETR_1"/>
    <property type="match status" value="1"/>
</dbReference>
<dbReference type="Gene3D" id="1.10.357.10">
    <property type="entry name" value="Tetracycline Repressor, domain 2"/>
    <property type="match status" value="1"/>
</dbReference>